<accession>A0A9P7DE83</accession>
<dbReference type="AlphaFoldDB" id="A0A9P7DE83"/>
<dbReference type="PANTHER" id="PTHR43056:SF5">
    <property type="entry name" value="PEPTIDASE S9 PROLYL OLIGOPEPTIDASE CATALYTIC DOMAIN-CONTAINING PROTEIN"/>
    <property type="match status" value="1"/>
</dbReference>
<dbReference type="GeneID" id="64592220"/>
<dbReference type="PANTHER" id="PTHR43056">
    <property type="entry name" value="PEPTIDASE S9 PROLYL OLIGOPEPTIDASE"/>
    <property type="match status" value="1"/>
</dbReference>
<sequence>MAQKYAPYGLSESPITADAIAQDSIAFITIFVDPVTKDIYHIEQRASEGDQCVHMSNKTQKEVFGKDFNARTRVHEYGGGAAIAYNGTVYSSNFMDFRLYAAKDGNIKPITPCA</sequence>
<evidence type="ECO:0000313" key="1">
    <source>
        <dbReference type="EMBL" id="KAG1788947.1"/>
    </source>
</evidence>
<dbReference type="OrthoDB" id="2684986at2759"/>
<keyword evidence="2" id="KW-1185">Reference proteome</keyword>
<dbReference type="EMBL" id="JABBWE010000063">
    <property type="protein sequence ID" value="KAG1788947.1"/>
    <property type="molecule type" value="Genomic_DNA"/>
</dbReference>
<proteinExistence type="predicted"/>
<organism evidence="1 2">
    <name type="scientific">Suillus plorans</name>
    <dbReference type="NCBI Taxonomy" id="116603"/>
    <lineage>
        <taxon>Eukaryota</taxon>
        <taxon>Fungi</taxon>
        <taxon>Dikarya</taxon>
        <taxon>Basidiomycota</taxon>
        <taxon>Agaricomycotina</taxon>
        <taxon>Agaricomycetes</taxon>
        <taxon>Agaricomycetidae</taxon>
        <taxon>Boletales</taxon>
        <taxon>Suillineae</taxon>
        <taxon>Suillaceae</taxon>
        <taxon>Suillus</taxon>
    </lineage>
</organism>
<reference evidence="1" key="1">
    <citation type="journal article" date="2020" name="New Phytol.">
        <title>Comparative genomics reveals dynamic genome evolution in host specialist ectomycorrhizal fungi.</title>
        <authorList>
            <person name="Lofgren L.A."/>
            <person name="Nguyen N.H."/>
            <person name="Vilgalys R."/>
            <person name="Ruytinx J."/>
            <person name="Liao H.L."/>
            <person name="Branco S."/>
            <person name="Kuo A."/>
            <person name="LaButti K."/>
            <person name="Lipzen A."/>
            <person name="Andreopoulos W."/>
            <person name="Pangilinan J."/>
            <person name="Riley R."/>
            <person name="Hundley H."/>
            <person name="Na H."/>
            <person name="Barry K."/>
            <person name="Grigoriev I.V."/>
            <person name="Stajich J.E."/>
            <person name="Kennedy P.G."/>
        </authorList>
    </citation>
    <scope>NUCLEOTIDE SEQUENCE</scope>
    <source>
        <strain evidence="1">S12</strain>
    </source>
</reference>
<name>A0A9P7DE83_9AGAM</name>
<protein>
    <submittedName>
        <fullName evidence="1">Uncharacterized protein</fullName>
    </submittedName>
</protein>
<dbReference type="RefSeq" id="XP_041156094.1">
    <property type="nucleotide sequence ID" value="XM_041298456.1"/>
</dbReference>
<gene>
    <name evidence="1" type="ORF">HD556DRAFT_1244518</name>
</gene>
<dbReference type="InterPro" id="IPR050585">
    <property type="entry name" value="Xaa-Pro_dipeptidyl-ppase/CocE"/>
</dbReference>
<evidence type="ECO:0000313" key="2">
    <source>
        <dbReference type="Proteomes" id="UP000719766"/>
    </source>
</evidence>
<comment type="caution">
    <text evidence="1">The sequence shown here is derived from an EMBL/GenBank/DDBJ whole genome shotgun (WGS) entry which is preliminary data.</text>
</comment>
<dbReference type="Proteomes" id="UP000719766">
    <property type="component" value="Unassembled WGS sequence"/>
</dbReference>